<keyword evidence="7" id="KW-0274">FAD</keyword>
<organism evidence="11 12">
    <name type="scientific">Saccharothrix xinjiangensis</name>
    <dbReference type="NCBI Taxonomy" id="204798"/>
    <lineage>
        <taxon>Bacteria</taxon>
        <taxon>Bacillati</taxon>
        <taxon>Actinomycetota</taxon>
        <taxon>Actinomycetes</taxon>
        <taxon>Pseudonocardiales</taxon>
        <taxon>Pseudonocardiaceae</taxon>
        <taxon>Saccharothrix</taxon>
    </lineage>
</organism>
<comment type="cofactor">
    <cofactor evidence="1">
        <name>Mg(2+)</name>
        <dbReference type="ChEBI" id="CHEBI:18420"/>
    </cofactor>
</comment>
<evidence type="ECO:0000256" key="3">
    <source>
        <dbReference type="ARBA" id="ARBA00016337"/>
    </source>
</evidence>
<proteinExistence type="predicted"/>
<evidence type="ECO:0000313" key="12">
    <source>
        <dbReference type="Proteomes" id="UP001595833"/>
    </source>
</evidence>
<keyword evidence="5 11" id="KW-0808">Transferase</keyword>
<evidence type="ECO:0000256" key="10">
    <source>
        <dbReference type="ARBA" id="ARBA00048540"/>
    </source>
</evidence>
<name>A0ABV9XW79_9PSEU</name>
<comment type="caution">
    <text evidence="11">The sequence shown here is derived from an EMBL/GenBank/DDBJ whole genome shotgun (WGS) entry which is preliminary data.</text>
</comment>
<accession>A0ABV9XW79</accession>
<protein>
    <recommendedName>
        <fullName evidence="3">FAD:protein FMN transferase</fullName>
        <ecNumber evidence="2">2.7.1.180</ecNumber>
    </recommendedName>
    <alternativeName>
        <fullName evidence="9">Flavin transferase</fullName>
    </alternativeName>
</protein>
<keyword evidence="12" id="KW-1185">Reference proteome</keyword>
<reference evidence="12" key="1">
    <citation type="journal article" date="2019" name="Int. J. Syst. Evol. Microbiol.">
        <title>The Global Catalogue of Microorganisms (GCM) 10K type strain sequencing project: providing services to taxonomists for standard genome sequencing and annotation.</title>
        <authorList>
            <consortium name="The Broad Institute Genomics Platform"/>
            <consortium name="The Broad Institute Genome Sequencing Center for Infectious Disease"/>
            <person name="Wu L."/>
            <person name="Ma J."/>
        </authorList>
    </citation>
    <scope>NUCLEOTIDE SEQUENCE [LARGE SCALE GENOMIC DNA]</scope>
    <source>
        <strain evidence="12">KCTC 12848</strain>
    </source>
</reference>
<evidence type="ECO:0000256" key="9">
    <source>
        <dbReference type="ARBA" id="ARBA00031306"/>
    </source>
</evidence>
<evidence type="ECO:0000256" key="6">
    <source>
        <dbReference type="ARBA" id="ARBA00022723"/>
    </source>
</evidence>
<evidence type="ECO:0000256" key="2">
    <source>
        <dbReference type="ARBA" id="ARBA00011955"/>
    </source>
</evidence>
<dbReference type="InterPro" id="IPR024932">
    <property type="entry name" value="ApbE"/>
</dbReference>
<keyword evidence="8" id="KW-0460">Magnesium</keyword>
<keyword evidence="4" id="KW-0285">Flavoprotein</keyword>
<dbReference type="GO" id="GO:0016740">
    <property type="term" value="F:transferase activity"/>
    <property type="evidence" value="ECO:0007669"/>
    <property type="project" value="UniProtKB-KW"/>
</dbReference>
<evidence type="ECO:0000256" key="7">
    <source>
        <dbReference type="ARBA" id="ARBA00022827"/>
    </source>
</evidence>
<evidence type="ECO:0000256" key="4">
    <source>
        <dbReference type="ARBA" id="ARBA00022630"/>
    </source>
</evidence>
<comment type="catalytic activity">
    <reaction evidence="10">
        <text>L-threonyl-[protein] + FAD = FMN-L-threonyl-[protein] + AMP + H(+)</text>
        <dbReference type="Rhea" id="RHEA:36847"/>
        <dbReference type="Rhea" id="RHEA-COMP:11060"/>
        <dbReference type="Rhea" id="RHEA-COMP:11061"/>
        <dbReference type="ChEBI" id="CHEBI:15378"/>
        <dbReference type="ChEBI" id="CHEBI:30013"/>
        <dbReference type="ChEBI" id="CHEBI:57692"/>
        <dbReference type="ChEBI" id="CHEBI:74257"/>
        <dbReference type="ChEBI" id="CHEBI:456215"/>
        <dbReference type="EC" id="2.7.1.180"/>
    </reaction>
</comment>
<dbReference type="EMBL" id="JBHSJB010000011">
    <property type="protein sequence ID" value="MFC5054650.1"/>
    <property type="molecule type" value="Genomic_DNA"/>
</dbReference>
<dbReference type="RefSeq" id="WP_344034043.1">
    <property type="nucleotide sequence ID" value="NZ_BAAAKE010000001.1"/>
</dbReference>
<evidence type="ECO:0000256" key="8">
    <source>
        <dbReference type="ARBA" id="ARBA00022842"/>
    </source>
</evidence>
<dbReference type="PANTHER" id="PTHR30040:SF2">
    <property type="entry name" value="FAD:PROTEIN FMN TRANSFERASE"/>
    <property type="match status" value="1"/>
</dbReference>
<dbReference type="Proteomes" id="UP001595833">
    <property type="component" value="Unassembled WGS sequence"/>
</dbReference>
<dbReference type="Pfam" id="PF02424">
    <property type="entry name" value="ApbE"/>
    <property type="match status" value="1"/>
</dbReference>
<gene>
    <name evidence="11" type="ORF">ACFPFM_12910</name>
</gene>
<evidence type="ECO:0000313" key="11">
    <source>
        <dbReference type="EMBL" id="MFC5054650.1"/>
    </source>
</evidence>
<sequence length="185" mass="18598">MSPDLAHVLELCAHYERATGGAFSARVPGRGLDPCAVVKGWAVQRAADLLVEAGATRLVVNAGGDVATAGGPWRVGVRHPGRPDRLCAVLEVTDRAVATSGRYERGDHVVDARTGAPVTGLLSLTVVAPTLTEADATATAAFALGAAGVGWAASRPGCEVHAVDAAGRVHRTPGLPVAGAVDSGG</sequence>
<dbReference type="InterPro" id="IPR003374">
    <property type="entry name" value="ApbE-like_sf"/>
</dbReference>
<evidence type="ECO:0000256" key="1">
    <source>
        <dbReference type="ARBA" id="ARBA00001946"/>
    </source>
</evidence>
<dbReference type="SUPFAM" id="SSF143631">
    <property type="entry name" value="ApbE-like"/>
    <property type="match status" value="1"/>
</dbReference>
<dbReference type="Gene3D" id="3.10.520.10">
    <property type="entry name" value="ApbE-like domains"/>
    <property type="match status" value="1"/>
</dbReference>
<dbReference type="PANTHER" id="PTHR30040">
    <property type="entry name" value="THIAMINE BIOSYNTHESIS LIPOPROTEIN APBE"/>
    <property type="match status" value="1"/>
</dbReference>
<dbReference type="EC" id="2.7.1.180" evidence="2"/>
<keyword evidence="6" id="KW-0479">Metal-binding</keyword>
<evidence type="ECO:0000256" key="5">
    <source>
        <dbReference type="ARBA" id="ARBA00022679"/>
    </source>
</evidence>